<dbReference type="SUPFAM" id="SSF51658">
    <property type="entry name" value="Xylose isomerase-like"/>
    <property type="match status" value="1"/>
</dbReference>
<proteinExistence type="predicted"/>
<feature type="signal peptide" evidence="1">
    <location>
        <begin position="1"/>
        <end position="23"/>
    </location>
</feature>
<feature type="chain" id="PRO_5001813414" evidence="1">
    <location>
        <begin position="24"/>
        <end position="316"/>
    </location>
</feature>
<dbReference type="PATRIC" id="fig|1219045.3.peg.174"/>
<evidence type="ECO:0000313" key="4">
    <source>
        <dbReference type="Proteomes" id="UP000024284"/>
    </source>
</evidence>
<dbReference type="RefSeq" id="WP_051907921.1">
    <property type="nucleotide sequence ID" value="NZ_BCZD01000001.1"/>
</dbReference>
<dbReference type="Proteomes" id="UP000024284">
    <property type="component" value="Unassembled WGS sequence"/>
</dbReference>
<dbReference type="Pfam" id="PF01261">
    <property type="entry name" value="AP_endonuc_2"/>
    <property type="match status" value="1"/>
</dbReference>
<evidence type="ECO:0000313" key="3">
    <source>
        <dbReference type="EMBL" id="KFG91923.1"/>
    </source>
</evidence>
<keyword evidence="4" id="KW-1185">Reference proteome</keyword>
<reference evidence="3" key="1">
    <citation type="submission" date="2014-08" db="EMBL/GenBank/DDBJ databases">
        <title>Draft genome sequences of Sphingobium herbicidovorans.</title>
        <authorList>
            <person name="Gan H.M."/>
            <person name="Gan H.Y."/>
            <person name="Savka M.A."/>
        </authorList>
    </citation>
    <scope>NUCLEOTIDE SEQUENCE [LARGE SCALE GENOMIC DNA]</scope>
    <source>
        <strain evidence="3">NBRC 16415</strain>
    </source>
</reference>
<gene>
    <name evidence="3" type="ORF">BV98_000174</name>
</gene>
<feature type="domain" description="Xylose isomerase-like TIM barrel" evidence="2">
    <location>
        <begin position="58"/>
        <end position="312"/>
    </location>
</feature>
<keyword evidence="1" id="KW-0732">Signal</keyword>
<evidence type="ECO:0000259" key="2">
    <source>
        <dbReference type="Pfam" id="PF01261"/>
    </source>
</evidence>
<organism evidence="3 4">
    <name type="scientific">Sphingobium herbicidovorans (strain ATCC 700291 / DSM 11019 / CCUG 56400 / KCTC 2939 / LMG 18315 / NBRC 16415 / MH)</name>
    <name type="common">Sphingomonas herbicidovorans</name>
    <dbReference type="NCBI Taxonomy" id="1219045"/>
    <lineage>
        <taxon>Bacteria</taxon>
        <taxon>Pseudomonadati</taxon>
        <taxon>Pseudomonadota</taxon>
        <taxon>Alphaproteobacteria</taxon>
        <taxon>Sphingomonadales</taxon>
        <taxon>Sphingomonadaceae</taxon>
        <taxon>Sphingobium</taxon>
    </lineage>
</organism>
<dbReference type="AlphaFoldDB" id="A0A086PEV5"/>
<accession>A0A086PEV5</accession>
<dbReference type="STRING" id="76947.GCA_002080435_00846"/>
<dbReference type="PANTHER" id="PTHR12110:SF41">
    <property type="entry name" value="INOSOSE DEHYDRATASE"/>
    <property type="match status" value="1"/>
</dbReference>
<protein>
    <submittedName>
        <fullName evidence="3">Twin-arginine translocation pathway signal</fullName>
    </submittedName>
</protein>
<dbReference type="PANTHER" id="PTHR12110">
    <property type="entry name" value="HYDROXYPYRUVATE ISOMERASE"/>
    <property type="match status" value="1"/>
</dbReference>
<dbReference type="InterPro" id="IPR036237">
    <property type="entry name" value="Xyl_isomerase-like_sf"/>
</dbReference>
<dbReference type="eggNOG" id="COG1082">
    <property type="taxonomic scope" value="Bacteria"/>
</dbReference>
<dbReference type="Gene3D" id="3.20.20.150">
    <property type="entry name" value="Divalent-metal-dependent TIM barrel enzymes"/>
    <property type="match status" value="1"/>
</dbReference>
<name>A0A086PEV5_SPHHM</name>
<comment type="caution">
    <text evidence="3">The sequence shown here is derived from an EMBL/GenBank/DDBJ whole genome shotgun (WGS) entry which is preliminary data.</text>
</comment>
<dbReference type="OrthoDB" id="9798407at2"/>
<sequence length="316" mass="34316">MNRRDLLKSSALLMLASGMPAMARGKPASLLGKDGPGVQLYMFDPDLNRDFDGALASIAGAGVRSVELASLHRRSAAEFRAALDKAGLTCRSAHVAASSSVPGASGLNFDNLDKLVEQLNILGSRNAVLPLFQFPKDPIWGAPISFMSLVKPDGPPITADRYERMADFLNEKGAVLKKHGIRIGYHNHNVELAPIGTKTGLQILLERTDPSIVDFELDAGWLAAAGHDPVAWLKRYRGRFTQMHVKDIAPSTKVNYHMQQKPTEVGSGMMNWPAILKVAQGAGVRNFFVEQEAPFTGPRIDSLAKSLSYLRSLETA</sequence>
<evidence type="ECO:0000256" key="1">
    <source>
        <dbReference type="SAM" id="SignalP"/>
    </source>
</evidence>
<dbReference type="EMBL" id="JFZA02000001">
    <property type="protein sequence ID" value="KFG91923.1"/>
    <property type="molecule type" value="Genomic_DNA"/>
</dbReference>
<dbReference type="InterPro" id="IPR050312">
    <property type="entry name" value="IolE/XylAMocC-like"/>
</dbReference>
<dbReference type="InterPro" id="IPR013022">
    <property type="entry name" value="Xyl_isomerase-like_TIM-brl"/>
</dbReference>